<reference evidence="1 2" key="1">
    <citation type="submission" date="2013-12" db="EMBL/GenBank/DDBJ databases">
        <title>Draft genome of the parsitic nematode Ancylostoma duodenale.</title>
        <authorList>
            <person name="Mitreva M."/>
        </authorList>
    </citation>
    <scope>NUCLEOTIDE SEQUENCE [LARGE SCALE GENOMIC DNA]</scope>
    <source>
        <strain evidence="1 2">Zhejiang</strain>
    </source>
</reference>
<gene>
    <name evidence="1" type="ORF">ANCDUO_07581</name>
</gene>
<name>A0A0C2GT19_9BILA</name>
<organism evidence="1 2">
    <name type="scientific">Ancylostoma duodenale</name>
    <dbReference type="NCBI Taxonomy" id="51022"/>
    <lineage>
        <taxon>Eukaryota</taxon>
        <taxon>Metazoa</taxon>
        <taxon>Ecdysozoa</taxon>
        <taxon>Nematoda</taxon>
        <taxon>Chromadorea</taxon>
        <taxon>Rhabditida</taxon>
        <taxon>Rhabditina</taxon>
        <taxon>Rhabditomorpha</taxon>
        <taxon>Strongyloidea</taxon>
        <taxon>Ancylostomatidae</taxon>
        <taxon>Ancylostomatinae</taxon>
        <taxon>Ancylostoma</taxon>
    </lineage>
</organism>
<accession>A0A0C2GT19</accession>
<evidence type="ECO:0000313" key="1">
    <source>
        <dbReference type="EMBL" id="KIH62139.1"/>
    </source>
</evidence>
<evidence type="ECO:0000313" key="2">
    <source>
        <dbReference type="Proteomes" id="UP000054047"/>
    </source>
</evidence>
<dbReference type="EMBL" id="KN729558">
    <property type="protein sequence ID" value="KIH62139.1"/>
    <property type="molecule type" value="Genomic_DNA"/>
</dbReference>
<sequence>MQDKKISYDVIGLAETRRHRPLNAAFDSEEELAGKLDCAKNWTVDEERRGRRGVTEASSCKIAGKTSFKKTVKVETISLV</sequence>
<protein>
    <submittedName>
        <fullName evidence="1">Uncharacterized protein</fullName>
    </submittedName>
</protein>
<dbReference type="OrthoDB" id="410104at2759"/>
<dbReference type="AlphaFoldDB" id="A0A0C2GT19"/>
<keyword evidence="2" id="KW-1185">Reference proteome</keyword>
<dbReference type="Proteomes" id="UP000054047">
    <property type="component" value="Unassembled WGS sequence"/>
</dbReference>
<proteinExistence type="predicted"/>